<name>A0A344UB27_9ACTN</name>
<dbReference type="SUPFAM" id="SSF55961">
    <property type="entry name" value="Bet v1-like"/>
    <property type="match status" value="2"/>
</dbReference>
<evidence type="ECO:0000313" key="1">
    <source>
        <dbReference type="EMBL" id="AXE28098.1"/>
    </source>
</evidence>
<dbReference type="Pfam" id="PF10604">
    <property type="entry name" value="Polyketide_cyc2"/>
    <property type="match status" value="2"/>
</dbReference>
<dbReference type="Gene3D" id="3.30.530.20">
    <property type="match status" value="2"/>
</dbReference>
<dbReference type="CDD" id="cd08861">
    <property type="entry name" value="OtcD1_ARO-CYC_like"/>
    <property type="match status" value="2"/>
</dbReference>
<reference evidence="1 2" key="1">
    <citation type="submission" date="2018-01" db="EMBL/GenBank/DDBJ databases">
        <title>Draft genome Sequence of streptomyces globosus LZH-48.</title>
        <authorList>
            <person name="Ran K."/>
            <person name="Li Z."/>
            <person name="Wei S."/>
            <person name="Dong R."/>
        </authorList>
    </citation>
    <scope>NUCLEOTIDE SEQUENCE [LARGE SCALE GENOMIC DNA]</scope>
    <source>
        <strain evidence="1 2">LZH-48</strain>
        <plasmid evidence="1 2">unnamed2</plasmid>
    </source>
</reference>
<dbReference type="InterPro" id="IPR019587">
    <property type="entry name" value="Polyketide_cyclase/dehydratase"/>
</dbReference>
<keyword evidence="1" id="KW-0614">Plasmid</keyword>
<dbReference type="Proteomes" id="UP000252004">
    <property type="component" value="Plasmid unnamed2"/>
</dbReference>
<dbReference type="OrthoDB" id="3419705at2"/>
<dbReference type="EMBL" id="CP030864">
    <property type="protein sequence ID" value="AXE28098.1"/>
    <property type="molecule type" value="Genomic_DNA"/>
</dbReference>
<dbReference type="AlphaFoldDB" id="A0A344UB27"/>
<keyword evidence="2" id="KW-1185">Reference proteome</keyword>
<gene>
    <name evidence="1" type="ORF">C0216_31890</name>
</gene>
<evidence type="ECO:0000313" key="2">
    <source>
        <dbReference type="Proteomes" id="UP000252004"/>
    </source>
</evidence>
<proteinExistence type="predicted"/>
<organism evidence="1 2">
    <name type="scientific">Streptomyces globosus</name>
    <dbReference type="NCBI Taxonomy" id="68209"/>
    <lineage>
        <taxon>Bacteria</taxon>
        <taxon>Bacillati</taxon>
        <taxon>Actinomycetota</taxon>
        <taxon>Actinomycetes</taxon>
        <taxon>Kitasatosporales</taxon>
        <taxon>Streptomycetaceae</taxon>
        <taxon>Streptomyces</taxon>
    </lineage>
</organism>
<dbReference type="KEGG" id="sgz:C0216_31890"/>
<dbReference type="RefSeq" id="WP_114059259.1">
    <property type="nucleotide sequence ID" value="NZ_CP030864.1"/>
</dbReference>
<sequence length="318" mass="35183">MAVQRVHRASYTMDVAAPAGVVYGLVADTTQWPLFVPASIHVERLDFDGVHDRFHMWATANGTVRSWLSRRTLDATRHRIDFRHELPAAPTTAMGGSWTVEPRGPGRCRLLLEHDFTVDGDRAADAAWVRRATDTNSRAELAQLKETAEQWSRLDDLLLTFEDSVRVDGPADLVYAFLYDVADWPRLLPHVSRLDVREDEPGVQLMAMDTLTADGSVHTTESVRVCFPHAGRIVYKQTATPALMAAHTGEWSVIPDETGVTAVSQHSVLLREEAVERVLGTGTTPAQARAYVREALGRNSTATLALAKQHAETAVRML</sequence>
<dbReference type="InterPro" id="IPR023393">
    <property type="entry name" value="START-like_dom_sf"/>
</dbReference>
<geneLocation type="plasmid" evidence="1 2">
    <name>unnamed2</name>
</geneLocation>
<accession>A0A344UB27</accession>
<protein>
    <submittedName>
        <fullName evidence="1">Cyclase</fullName>
    </submittedName>
</protein>